<accession>A0A4R0K0N9</accession>
<name>A0A4R0K0N9_9ACTN</name>
<dbReference type="OrthoDB" id="3397040at2"/>
<reference evidence="1 2" key="1">
    <citation type="submission" date="2019-02" db="EMBL/GenBank/DDBJ databases">
        <title>Kribbella capetownensis sp. nov. and Kribbella speibonae sp. nov., isolated from soil.</title>
        <authorList>
            <person name="Curtis S.M."/>
            <person name="Norton I."/>
            <person name="Everest G.J."/>
            <person name="Meyers P.R."/>
        </authorList>
    </citation>
    <scope>NUCLEOTIDE SEQUENCE [LARGE SCALE GENOMIC DNA]</scope>
    <source>
        <strain evidence="1 2">NRRL B-24813</strain>
    </source>
</reference>
<gene>
    <name evidence="1" type="ORF">E0H73_40115</name>
</gene>
<dbReference type="AlphaFoldDB" id="A0A4R0K0N9"/>
<dbReference type="Proteomes" id="UP000291144">
    <property type="component" value="Unassembled WGS sequence"/>
</dbReference>
<proteinExistence type="predicted"/>
<evidence type="ECO:0000313" key="1">
    <source>
        <dbReference type="EMBL" id="TCC52144.1"/>
    </source>
</evidence>
<keyword evidence="2" id="KW-1185">Reference proteome</keyword>
<organism evidence="1 2">
    <name type="scientific">Kribbella pittospori</name>
    <dbReference type="NCBI Taxonomy" id="722689"/>
    <lineage>
        <taxon>Bacteria</taxon>
        <taxon>Bacillati</taxon>
        <taxon>Actinomycetota</taxon>
        <taxon>Actinomycetes</taxon>
        <taxon>Propionibacteriales</taxon>
        <taxon>Kribbellaceae</taxon>
        <taxon>Kribbella</taxon>
    </lineage>
</organism>
<evidence type="ECO:0000313" key="2">
    <source>
        <dbReference type="Proteomes" id="UP000291144"/>
    </source>
</evidence>
<dbReference type="EMBL" id="SJKB01000021">
    <property type="protein sequence ID" value="TCC52144.1"/>
    <property type="molecule type" value="Genomic_DNA"/>
</dbReference>
<dbReference type="RefSeq" id="WP_131365601.1">
    <property type="nucleotide sequence ID" value="NZ_SJKB01000021.1"/>
</dbReference>
<comment type="caution">
    <text evidence="1">The sequence shown here is derived from an EMBL/GenBank/DDBJ whole genome shotgun (WGS) entry which is preliminary data.</text>
</comment>
<protein>
    <submittedName>
        <fullName evidence="1">Uncharacterized protein</fullName>
    </submittedName>
</protein>
<sequence length="124" mass="13619">MFANGRWSIAWLTWQFDVLELPAHLGAPLHAHLNSRYPTALAPATRRWQFFVEPGSVTPDGVKAAGGQVIAGSSGWMIALGTYTEATGRVRWLTAAPYLTSWQPHRPKTLSARCSTDILDGILM</sequence>